<keyword evidence="1" id="KW-0472">Membrane</keyword>
<proteinExistence type="predicted"/>
<feature type="transmembrane region" description="Helical" evidence="1">
    <location>
        <begin position="12"/>
        <end position="32"/>
    </location>
</feature>
<dbReference type="WBParaSite" id="PTRK_0000238500.1">
    <property type="protein sequence ID" value="PTRK_0000238500.1"/>
    <property type="gene ID" value="PTRK_0000238500"/>
</dbReference>
<evidence type="ECO:0000313" key="2">
    <source>
        <dbReference type="Proteomes" id="UP000038045"/>
    </source>
</evidence>
<keyword evidence="2" id="KW-1185">Reference proteome</keyword>
<organism evidence="2 3">
    <name type="scientific">Parastrongyloides trichosuri</name>
    <name type="common">Possum-specific nematode worm</name>
    <dbReference type="NCBI Taxonomy" id="131310"/>
    <lineage>
        <taxon>Eukaryota</taxon>
        <taxon>Metazoa</taxon>
        <taxon>Ecdysozoa</taxon>
        <taxon>Nematoda</taxon>
        <taxon>Chromadorea</taxon>
        <taxon>Rhabditida</taxon>
        <taxon>Tylenchina</taxon>
        <taxon>Panagrolaimomorpha</taxon>
        <taxon>Strongyloidoidea</taxon>
        <taxon>Strongyloididae</taxon>
        <taxon>Parastrongyloides</taxon>
    </lineage>
</organism>
<name>A0A0N4Z5J9_PARTI</name>
<keyword evidence="1" id="KW-0812">Transmembrane</keyword>
<feature type="transmembrane region" description="Helical" evidence="1">
    <location>
        <begin position="131"/>
        <end position="153"/>
    </location>
</feature>
<feature type="transmembrane region" description="Helical" evidence="1">
    <location>
        <begin position="52"/>
        <end position="81"/>
    </location>
</feature>
<evidence type="ECO:0000313" key="3">
    <source>
        <dbReference type="WBParaSite" id="PTRK_0000238500.1"/>
    </source>
</evidence>
<keyword evidence="1" id="KW-1133">Transmembrane helix</keyword>
<dbReference type="STRING" id="131310.A0A0N4Z5J9"/>
<protein>
    <submittedName>
        <fullName evidence="3">Gustatory receptor</fullName>
    </submittedName>
</protein>
<dbReference type="Proteomes" id="UP000038045">
    <property type="component" value="Unplaced"/>
</dbReference>
<feature type="transmembrane region" description="Helical" evidence="1">
    <location>
        <begin position="165"/>
        <end position="186"/>
    </location>
</feature>
<dbReference type="AlphaFoldDB" id="A0A0N4Z5J9"/>
<feature type="transmembrane region" description="Helical" evidence="1">
    <location>
        <begin position="241"/>
        <end position="260"/>
    </location>
</feature>
<reference evidence="3" key="1">
    <citation type="submission" date="2017-02" db="UniProtKB">
        <authorList>
            <consortium name="WormBaseParasite"/>
        </authorList>
    </citation>
    <scope>IDENTIFICATION</scope>
</reference>
<dbReference type="InterPro" id="IPR004950">
    <property type="entry name" value="DUF267_CAE_spp"/>
</dbReference>
<accession>A0A0N4Z5J9</accession>
<sequence length="261" mass="30333">MSVIKLRIKLYLFWFLLQGTIIYTCVVNVLFYDTNVEDGKKYKISLIYNKTTYFIDCLMLIYVTLIITLFTTILHCIYGVLSYEVQVFSEEAKNMLENNDNNIERTLELLSKKHIKLFSMLIHGIKGLEQYTNVVVMNFSVMIIFSVSVFRYYLSTGNYLEAVGYVLVIISSASIILLLLVPILFIDRNALYVKNIILNNTIIWEKKNYKLQPIALGIIHRIENCEYHGKLLGMIPFDERTLPFILLFLNIFSILLGTAIF</sequence>
<evidence type="ECO:0000256" key="1">
    <source>
        <dbReference type="SAM" id="Phobius"/>
    </source>
</evidence>
<dbReference type="Pfam" id="PF03268">
    <property type="entry name" value="DUF267"/>
    <property type="match status" value="1"/>
</dbReference>